<feature type="non-terminal residue" evidence="1">
    <location>
        <position position="1"/>
    </location>
</feature>
<evidence type="ECO:0000313" key="1">
    <source>
        <dbReference type="EMBL" id="VAV85529.1"/>
    </source>
</evidence>
<evidence type="ECO:0008006" key="2">
    <source>
        <dbReference type="Google" id="ProtNLM"/>
    </source>
</evidence>
<reference evidence="1" key="1">
    <citation type="submission" date="2018-06" db="EMBL/GenBank/DDBJ databases">
        <authorList>
            <person name="Zhirakovskaya E."/>
        </authorList>
    </citation>
    <scope>NUCLEOTIDE SEQUENCE</scope>
</reference>
<sequence length="101" mass="11790">RYLFVSEDGAICEAATFKDNRMKVEKEVDPGDRLIENWDIIVKFKDARALRNYLFSEDQDILNLILTNDVEVEGNLNYLFKFGFISKDLLRKTGLDKLQLN</sequence>
<gene>
    <name evidence="1" type="ORF">MNBD_DELTA01-1366</name>
</gene>
<dbReference type="EMBL" id="UOEA01000089">
    <property type="protein sequence ID" value="VAV85529.1"/>
    <property type="molecule type" value="Genomic_DNA"/>
</dbReference>
<dbReference type="AlphaFoldDB" id="A0A3B0QZJ7"/>
<proteinExistence type="predicted"/>
<organism evidence="1">
    <name type="scientific">hydrothermal vent metagenome</name>
    <dbReference type="NCBI Taxonomy" id="652676"/>
    <lineage>
        <taxon>unclassified sequences</taxon>
        <taxon>metagenomes</taxon>
        <taxon>ecological metagenomes</taxon>
    </lineage>
</organism>
<name>A0A3B0QZJ7_9ZZZZ</name>
<accession>A0A3B0QZJ7</accession>
<protein>
    <recommendedName>
        <fullName evidence="2">SCP2 domain-containing protein</fullName>
    </recommendedName>
</protein>